<proteinExistence type="predicted"/>
<accession>A0A0B7AVM6</accession>
<feature type="non-terminal residue" evidence="2">
    <location>
        <position position="1"/>
    </location>
</feature>
<dbReference type="AlphaFoldDB" id="A0A0B7AVM6"/>
<feature type="region of interest" description="Disordered" evidence="1">
    <location>
        <begin position="20"/>
        <end position="48"/>
    </location>
</feature>
<dbReference type="EMBL" id="HACG01037842">
    <property type="protein sequence ID" value="CEK84707.1"/>
    <property type="molecule type" value="Transcribed_RNA"/>
</dbReference>
<evidence type="ECO:0000313" key="2">
    <source>
        <dbReference type="EMBL" id="CEK84707.1"/>
    </source>
</evidence>
<sequence>NKSKFSIYERCTVENWYQERRKRQEREREREHTMKRDEKDKRERERERAYNEIVREEIPDGTIVRGN</sequence>
<name>A0A0B7AVM6_9EUPU</name>
<organism evidence="2">
    <name type="scientific">Arion vulgaris</name>
    <dbReference type="NCBI Taxonomy" id="1028688"/>
    <lineage>
        <taxon>Eukaryota</taxon>
        <taxon>Metazoa</taxon>
        <taxon>Spiralia</taxon>
        <taxon>Lophotrochozoa</taxon>
        <taxon>Mollusca</taxon>
        <taxon>Gastropoda</taxon>
        <taxon>Heterobranchia</taxon>
        <taxon>Euthyneura</taxon>
        <taxon>Panpulmonata</taxon>
        <taxon>Eupulmonata</taxon>
        <taxon>Stylommatophora</taxon>
        <taxon>Helicina</taxon>
        <taxon>Arionoidea</taxon>
        <taxon>Arionidae</taxon>
        <taxon>Arion</taxon>
    </lineage>
</organism>
<protein>
    <submittedName>
        <fullName evidence="2">Uncharacterized protein</fullName>
    </submittedName>
</protein>
<gene>
    <name evidence="2" type="primary">ORF144099</name>
</gene>
<reference evidence="2" key="1">
    <citation type="submission" date="2014-12" db="EMBL/GenBank/DDBJ databases">
        <title>Insight into the proteome of Arion vulgaris.</title>
        <authorList>
            <person name="Aradska J."/>
            <person name="Bulat T."/>
            <person name="Smidak R."/>
            <person name="Sarate P."/>
            <person name="Gangsoo J."/>
            <person name="Sialana F."/>
            <person name="Bilban M."/>
            <person name="Lubec G."/>
        </authorList>
    </citation>
    <scope>NUCLEOTIDE SEQUENCE</scope>
    <source>
        <tissue evidence="2">Skin</tissue>
    </source>
</reference>
<evidence type="ECO:0000256" key="1">
    <source>
        <dbReference type="SAM" id="MobiDB-lite"/>
    </source>
</evidence>